<evidence type="ECO:0000313" key="3">
    <source>
        <dbReference type="Proteomes" id="UP000252519"/>
    </source>
</evidence>
<dbReference type="EMBL" id="JOJR01000347">
    <property type="protein sequence ID" value="RCN39271.1"/>
    <property type="molecule type" value="Genomic_DNA"/>
</dbReference>
<evidence type="ECO:0000256" key="1">
    <source>
        <dbReference type="SAM" id="MobiDB-lite"/>
    </source>
</evidence>
<comment type="caution">
    <text evidence="2">The sequence shown here is derived from an EMBL/GenBank/DDBJ whole genome shotgun (WGS) entry which is preliminary data.</text>
</comment>
<dbReference type="AlphaFoldDB" id="A0A368G491"/>
<dbReference type="STRING" id="29170.A0A368G491"/>
<evidence type="ECO:0000313" key="2">
    <source>
        <dbReference type="EMBL" id="RCN39271.1"/>
    </source>
</evidence>
<proteinExistence type="predicted"/>
<feature type="region of interest" description="Disordered" evidence="1">
    <location>
        <begin position="366"/>
        <end position="385"/>
    </location>
</feature>
<feature type="compositionally biased region" description="Basic and acidic residues" evidence="1">
    <location>
        <begin position="372"/>
        <end position="381"/>
    </location>
</feature>
<gene>
    <name evidence="2" type="ORF">ANCCAN_14799</name>
</gene>
<protein>
    <submittedName>
        <fullName evidence="2">Uncharacterized protein</fullName>
    </submittedName>
</protein>
<accession>A0A368G491</accession>
<keyword evidence="3" id="KW-1185">Reference proteome</keyword>
<organism evidence="2 3">
    <name type="scientific">Ancylostoma caninum</name>
    <name type="common">Dog hookworm</name>
    <dbReference type="NCBI Taxonomy" id="29170"/>
    <lineage>
        <taxon>Eukaryota</taxon>
        <taxon>Metazoa</taxon>
        <taxon>Ecdysozoa</taxon>
        <taxon>Nematoda</taxon>
        <taxon>Chromadorea</taxon>
        <taxon>Rhabditida</taxon>
        <taxon>Rhabditina</taxon>
        <taxon>Rhabditomorpha</taxon>
        <taxon>Strongyloidea</taxon>
        <taxon>Ancylostomatidae</taxon>
        <taxon>Ancylostomatinae</taxon>
        <taxon>Ancylostoma</taxon>
    </lineage>
</organism>
<sequence length="465" mass="53084">MSLQPCFLCGAHRTLVSVHNVTDSDRAFSLILLSTLARYNVVSLDTALEIYKASHGKVARICRDHFTQASLHIGSEIEQLWPGFSSDGLGEAPDSVVYALLAHIRMYATMLDEEMELDVNNMLSFYNKLVTRHYNGSNGNMVPVQKQQFRRLQDASSKPSTSWNSLPVTAAGFEEEAPEERSPSPEEFSAEIILEDSPFLTTWSGKLLCSFCEHRFPERKLRQTSDNPEQNVIFLSCLVMDNTIDVDVALRIWKEISHGNSKLICKQHYVKAVWSLGEEVRRMWDKYPVHGLQQVPAHMQKDLLKRIQTCADKFHWGTKLSLHDLWNFYDFCQSFYAHASKCQKNSHVIVEKSEKSLLNVRNQSAANYSSKQPHEAAKQKSDGTVNQEAPKIRICRVCYHVRTEEQIRTSSQSRDQNIVLLSCLVLCGEIDVEQAKESYLETMLNRKSICQRHYMRAVSLSTNLS</sequence>
<dbReference type="Proteomes" id="UP000252519">
    <property type="component" value="Unassembled WGS sequence"/>
</dbReference>
<reference evidence="2 3" key="1">
    <citation type="submission" date="2014-10" db="EMBL/GenBank/DDBJ databases">
        <title>Draft genome of the hookworm Ancylostoma caninum.</title>
        <authorList>
            <person name="Mitreva M."/>
        </authorList>
    </citation>
    <scope>NUCLEOTIDE SEQUENCE [LARGE SCALE GENOMIC DNA]</scope>
    <source>
        <strain evidence="2 3">Baltimore</strain>
    </source>
</reference>
<dbReference type="OrthoDB" id="5876289at2759"/>
<name>A0A368G491_ANCCA</name>